<keyword evidence="2" id="KW-1185">Reference proteome</keyword>
<dbReference type="RefSeq" id="WP_150011716.1">
    <property type="nucleotide sequence ID" value="NZ_VWSG01000004.1"/>
</dbReference>
<accession>A0A5M6CKB4</accession>
<reference evidence="1 2" key="1">
    <citation type="submission" date="2019-09" db="EMBL/GenBank/DDBJ databases">
        <title>Genome sequence and assembly of Flavobacterium sp.</title>
        <authorList>
            <person name="Chhetri G."/>
        </authorList>
    </citation>
    <scope>NUCLEOTIDE SEQUENCE [LARGE SCALE GENOMIC DNA]</scope>
    <source>
        <strain evidence="1 2">SNL9</strain>
    </source>
</reference>
<evidence type="ECO:0000313" key="2">
    <source>
        <dbReference type="Proteomes" id="UP000325141"/>
    </source>
</evidence>
<protein>
    <submittedName>
        <fullName evidence="1">Uncharacterized protein</fullName>
    </submittedName>
</protein>
<evidence type="ECO:0000313" key="1">
    <source>
        <dbReference type="EMBL" id="KAA5535564.1"/>
    </source>
</evidence>
<dbReference type="EMBL" id="VWSG01000004">
    <property type="protein sequence ID" value="KAA5535564.1"/>
    <property type="molecule type" value="Genomic_DNA"/>
</dbReference>
<comment type="caution">
    <text evidence="1">The sequence shown here is derived from an EMBL/GenBank/DDBJ whole genome shotgun (WGS) entry which is preliminary data.</text>
</comment>
<name>A0A5M6CKB4_9FLAO</name>
<organism evidence="1 2">
    <name type="scientific">Paenimyroides baculatum</name>
    <dbReference type="NCBI Taxonomy" id="2608000"/>
    <lineage>
        <taxon>Bacteria</taxon>
        <taxon>Pseudomonadati</taxon>
        <taxon>Bacteroidota</taxon>
        <taxon>Flavobacteriia</taxon>
        <taxon>Flavobacteriales</taxon>
        <taxon>Flavobacteriaceae</taxon>
        <taxon>Paenimyroides</taxon>
    </lineage>
</organism>
<dbReference type="Proteomes" id="UP000325141">
    <property type="component" value="Unassembled WGS sequence"/>
</dbReference>
<sequence>MKKTTFIYLLGFNFFLLSCTLDDENNNFTTIENAQMKINNPLGKPSRTDLAFITQQLTNSYKANFNDSNMSLYQKIHLLDSAALYVPLFTALKPANFTLPDVTGSQLYLNNYNTVYNTLNVSVKMKGYLDLIIQTEVVDYNSILQNIEIDSLLTINEKNRLQFIITYLQDTATIIYGGPIDESWKRRNIVAAVKGFEISSANAVFNVALVGVMQ</sequence>
<proteinExistence type="predicted"/>
<gene>
    <name evidence="1" type="ORF">F0460_07220</name>
</gene>
<dbReference type="AlphaFoldDB" id="A0A5M6CKB4"/>
<dbReference type="PROSITE" id="PS51257">
    <property type="entry name" value="PROKAR_LIPOPROTEIN"/>
    <property type="match status" value="1"/>
</dbReference>